<feature type="coiled-coil region" evidence="1">
    <location>
        <begin position="77"/>
        <end position="124"/>
    </location>
</feature>
<organism evidence="3 4">
    <name type="scientific">Suttonella ornithocola</name>
    <dbReference type="NCBI Taxonomy" id="279832"/>
    <lineage>
        <taxon>Bacteria</taxon>
        <taxon>Pseudomonadati</taxon>
        <taxon>Pseudomonadota</taxon>
        <taxon>Gammaproteobacteria</taxon>
        <taxon>Cardiobacteriales</taxon>
        <taxon>Cardiobacteriaceae</taxon>
        <taxon>Suttonella</taxon>
    </lineage>
</organism>
<keyword evidence="2" id="KW-1133">Transmembrane helix</keyword>
<protein>
    <submittedName>
        <fullName evidence="3">Uncharacterized protein</fullName>
    </submittedName>
</protein>
<gene>
    <name evidence="3" type="ORF">NCTC13337_01971</name>
</gene>
<dbReference type="EMBL" id="UHIC01000001">
    <property type="protein sequence ID" value="SUO96685.1"/>
    <property type="molecule type" value="Genomic_DNA"/>
</dbReference>
<accession>A0A380MVV1</accession>
<keyword evidence="4" id="KW-1185">Reference proteome</keyword>
<dbReference type="AlphaFoldDB" id="A0A380MVV1"/>
<evidence type="ECO:0000313" key="3">
    <source>
        <dbReference type="EMBL" id="SUO96685.1"/>
    </source>
</evidence>
<keyword evidence="1" id="KW-0175">Coiled coil</keyword>
<evidence type="ECO:0000256" key="2">
    <source>
        <dbReference type="SAM" id="Phobius"/>
    </source>
</evidence>
<dbReference type="Proteomes" id="UP000254601">
    <property type="component" value="Unassembled WGS sequence"/>
</dbReference>
<proteinExistence type="predicted"/>
<feature type="transmembrane region" description="Helical" evidence="2">
    <location>
        <begin position="20"/>
        <end position="37"/>
    </location>
</feature>
<name>A0A380MVV1_9GAMM</name>
<keyword evidence="2" id="KW-0812">Transmembrane</keyword>
<feature type="transmembrane region" description="Helical" evidence="2">
    <location>
        <begin position="49"/>
        <end position="69"/>
    </location>
</feature>
<evidence type="ECO:0000313" key="4">
    <source>
        <dbReference type="Proteomes" id="UP000254601"/>
    </source>
</evidence>
<reference evidence="3 4" key="1">
    <citation type="submission" date="2018-06" db="EMBL/GenBank/DDBJ databases">
        <authorList>
            <consortium name="Pathogen Informatics"/>
            <person name="Doyle S."/>
        </authorList>
    </citation>
    <scope>NUCLEOTIDE SEQUENCE [LARGE SCALE GENOMIC DNA]</scope>
    <source>
        <strain evidence="3 4">NCTC13337</strain>
    </source>
</reference>
<evidence type="ECO:0000256" key="1">
    <source>
        <dbReference type="SAM" id="Coils"/>
    </source>
</evidence>
<dbReference type="RefSeq" id="WP_072577251.1">
    <property type="nucleotide sequence ID" value="NZ_LWHB01000151.1"/>
</dbReference>
<sequence length="149" mass="17403">MKKKFINIGGIGRFLKFSIFLLLFISLSIGIFSLLGIQKVQEIENIINSGWWIASIIRWLIIGLTIAFLPKLLRYMVNKLTLKIKNIQEQLDLAKGQNAQYETLQQLQNRVENLSRIRSSYINMEHHKKWLAFSLIGIEVFFVQFPHLV</sequence>
<feature type="transmembrane region" description="Helical" evidence="2">
    <location>
        <begin position="130"/>
        <end position="148"/>
    </location>
</feature>
<keyword evidence="2" id="KW-0472">Membrane</keyword>